<dbReference type="KEGG" id="cph:Cpha266_1687"/>
<dbReference type="OrthoDB" id="595221at2"/>
<organism evidence="2 3">
    <name type="scientific">Chlorobium phaeobacteroides (strain DSM 266 / SMG 266 / 2430)</name>
    <dbReference type="NCBI Taxonomy" id="290317"/>
    <lineage>
        <taxon>Bacteria</taxon>
        <taxon>Pseudomonadati</taxon>
        <taxon>Chlorobiota</taxon>
        <taxon>Chlorobiia</taxon>
        <taxon>Chlorobiales</taxon>
        <taxon>Chlorobiaceae</taxon>
        <taxon>Chlorobium/Pelodictyon group</taxon>
        <taxon>Chlorobium</taxon>
    </lineage>
</organism>
<evidence type="ECO:0000256" key="1">
    <source>
        <dbReference type="SAM" id="SignalP"/>
    </source>
</evidence>
<keyword evidence="1" id="KW-0732">Signal</keyword>
<dbReference type="EMBL" id="CP000492">
    <property type="protein sequence ID" value="ABL65708.1"/>
    <property type="molecule type" value="Genomic_DNA"/>
</dbReference>
<evidence type="ECO:0000313" key="2">
    <source>
        <dbReference type="EMBL" id="ABL65708.1"/>
    </source>
</evidence>
<dbReference type="AlphaFoldDB" id="A1BH31"/>
<accession>A1BH31</accession>
<name>A1BH31_CHLPD</name>
<dbReference type="Proteomes" id="UP000008701">
    <property type="component" value="Chromosome"/>
</dbReference>
<evidence type="ECO:0000313" key="3">
    <source>
        <dbReference type="Proteomes" id="UP000008701"/>
    </source>
</evidence>
<dbReference type="RefSeq" id="WP_011745517.1">
    <property type="nucleotide sequence ID" value="NC_008639.1"/>
</dbReference>
<sequence length="129" mass="15141" precursor="true">MKTVVRIVTSLFLLFVCLVWSAPVDAKWNNNNGRNSLDWRGRVDDTIDLHIQGRSVRSVVISGRRPQNVRYDFDGRLPRRTTLVRIVVKRGRGLIYIRQLPKSSNNYTAIVRITDSRRGIDNYRIRMQW</sequence>
<feature type="signal peptide" evidence="1">
    <location>
        <begin position="1"/>
        <end position="26"/>
    </location>
</feature>
<feature type="chain" id="PRO_5002632402" evidence="1">
    <location>
        <begin position="27"/>
        <end position="129"/>
    </location>
</feature>
<gene>
    <name evidence="2" type="ordered locus">Cpha266_1687</name>
</gene>
<keyword evidence="3" id="KW-1185">Reference proteome</keyword>
<protein>
    <submittedName>
        <fullName evidence="2">Uncharacterized protein</fullName>
    </submittedName>
</protein>
<dbReference type="HOGENOM" id="CLU_1944901_0_0_10"/>
<reference evidence="2 3" key="1">
    <citation type="submission" date="2006-12" db="EMBL/GenBank/DDBJ databases">
        <title>Complete sequence of Chlorobium phaeobacteroides DSM 266.</title>
        <authorList>
            <consortium name="US DOE Joint Genome Institute"/>
            <person name="Copeland A."/>
            <person name="Lucas S."/>
            <person name="Lapidus A."/>
            <person name="Barry K."/>
            <person name="Detter J.C."/>
            <person name="Glavina del Rio T."/>
            <person name="Hammon N."/>
            <person name="Israni S."/>
            <person name="Pitluck S."/>
            <person name="Goltsman E."/>
            <person name="Schmutz J."/>
            <person name="Larimer F."/>
            <person name="Land M."/>
            <person name="Hauser L."/>
            <person name="Mikhailova N."/>
            <person name="Li T."/>
            <person name="Overmann J."/>
            <person name="Bryant D.A."/>
            <person name="Richardson P."/>
        </authorList>
    </citation>
    <scope>NUCLEOTIDE SEQUENCE [LARGE SCALE GENOMIC DNA]</scope>
    <source>
        <strain evidence="2 3">DSM 266</strain>
    </source>
</reference>
<proteinExistence type="predicted"/>